<feature type="compositionally biased region" description="Basic residues" evidence="1">
    <location>
        <begin position="205"/>
        <end position="216"/>
    </location>
</feature>
<accession>I2GXL9</accession>
<dbReference type="RefSeq" id="XP_004178390.1">
    <property type="nucleotide sequence ID" value="XM_004178342.1"/>
</dbReference>
<dbReference type="PANTHER" id="PTHR21561:SF12">
    <property type="entry name" value="INO80 COMPLEX SUBUNIT B"/>
    <property type="match status" value="1"/>
</dbReference>
<feature type="compositionally biased region" description="Basic and acidic residues" evidence="1">
    <location>
        <begin position="217"/>
        <end position="245"/>
    </location>
</feature>
<dbReference type="eggNOG" id="ENOG502S7M7">
    <property type="taxonomic scope" value="Eukaryota"/>
</dbReference>
<gene>
    <name evidence="3" type="primary">TBLA0B00260</name>
    <name evidence="3" type="ORF">TBLA_0B00260</name>
</gene>
<feature type="region of interest" description="Disordered" evidence="1">
    <location>
        <begin position="1"/>
        <end position="246"/>
    </location>
</feature>
<dbReference type="AlphaFoldDB" id="I2GXL9"/>
<evidence type="ECO:0000313" key="4">
    <source>
        <dbReference type="Proteomes" id="UP000002866"/>
    </source>
</evidence>
<feature type="compositionally biased region" description="Acidic residues" evidence="1">
    <location>
        <begin position="75"/>
        <end position="106"/>
    </location>
</feature>
<reference evidence="3 4" key="1">
    <citation type="journal article" date="2011" name="Proc. Natl. Acad. Sci. U.S.A.">
        <title>Evolutionary erosion of yeast sex chromosomes by mating-type switching accidents.</title>
        <authorList>
            <person name="Gordon J.L."/>
            <person name="Armisen D."/>
            <person name="Proux-Wera E."/>
            <person name="Oheigeartaigh S.S."/>
            <person name="Byrne K.P."/>
            <person name="Wolfe K.H."/>
        </authorList>
    </citation>
    <scope>NUCLEOTIDE SEQUENCE [LARGE SCALE GENOMIC DNA]</scope>
    <source>
        <strain evidence="4">ATCC 34711 / CBS 6284 / DSM 70876 / NBRC 10599 / NRRL Y-10934 / UCD 77-7</strain>
    </source>
</reference>
<feature type="domain" description="INO80 complex subunit B-like conserved region" evidence="2">
    <location>
        <begin position="174"/>
        <end position="265"/>
    </location>
</feature>
<dbReference type="Pfam" id="PF04795">
    <property type="entry name" value="PAPA-1"/>
    <property type="match status" value="1"/>
</dbReference>
<feature type="compositionally biased region" description="Acidic residues" evidence="1">
    <location>
        <begin position="114"/>
        <end position="123"/>
    </location>
</feature>
<dbReference type="SMART" id="SM01406">
    <property type="entry name" value="PAPA-1"/>
    <property type="match status" value="1"/>
</dbReference>
<organism evidence="3 4">
    <name type="scientific">Henningerozyma blattae (strain ATCC 34711 / CBS 6284 / DSM 70876 / NBRC 10599 / NRRL Y-10934 / UCD 77-7)</name>
    <name type="common">Yeast</name>
    <name type="synonym">Tetrapisispora blattae</name>
    <dbReference type="NCBI Taxonomy" id="1071380"/>
    <lineage>
        <taxon>Eukaryota</taxon>
        <taxon>Fungi</taxon>
        <taxon>Dikarya</taxon>
        <taxon>Ascomycota</taxon>
        <taxon>Saccharomycotina</taxon>
        <taxon>Saccharomycetes</taxon>
        <taxon>Saccharomycetales</taxon>
        <taxon>Saccharomycetaceae</taxon>
        <taxon>Henningerozyma</taxon>
    </lineage>
</organism>
<keyword evidence="4" id="KW-1185">Reference proteome</keyword>
<dbReference type="InterPro" id="IPR029523">
    <property type="entry name" value="INO80B/Ies2"/>
</dbReference>
<dbReference type="InterPro" id="IPR006880">
    <property type="entry name" value="INO80B_C"/>
</dbReference>
<dbReference type="GO" id="GO:0006338">
    <property type="term" value="P:chromatin remodeling"/>
    <property type="evidence" value="ECO:0007669"/>
    <property type="project" value="EnsemblFungi"/>
</dbReference>
<dbReference type="Proteomes" id="UP000002866">
    <property type="component" value="Chromosome 2"/>
</dbReference>
<dbReference type="KEGG" id="tbl:TBLA_0B00260"/>
<dbReference type="OMA" id="MKPNGNG"/>
<dbReference type="InParanoid" id="I2GXL9"/>
<dbReference type="EMBL" id="HE806317">
    <property type="protein sequence ID" value="CCH58871.1"/>
    <property type="molecule type" value="Genomic_DNA"/>
</dbReference>
<name>I2GXL9_HENB6</name>
<dbReference type="HOGENOM" id="CLU_066892_0_0_1"/>
<dbReference type="GO" id="GO:0031011">
    <property type="term" value="C:Ino80 complex"/>
    <property type="evidence" value="ECO:0007669"/>
    <property type="project" value="EnsemblFungi"/>
</dbReference>
<feature type="compositionally biased region" description="Basic residues" evidence="1">
    <location>
        <begin position="31"/>
        <end position="49"/>
    </location>
</feature>
<sequence>MESEKEWIESDEDSGSSKDEEYVETPTNFKSKSKSSTKNKSRLASKKRSRLEADTEDDELIVSPSRRVTVSRIVEDDEEEEDHDEEVEEEADIDELVQEEEDEVEVPELRESDDNGTGEDEKQEDIVVHSEPITEADDVKESTVESLSAHHSRSRMLLDILDDGSNKKQLTEEEIQLRRAENARKRKNLSEKRLEEEKQDTINKLLKKRAGKSRSHLPKDDDSSSKGDGKSANDGNSYHDEDSSFKKFRRPYKTDGMIRIIKIKMSIYFVVLILLQ</sequence>
<evidence type="ECO:0000256" key="1">
    <source>
        <dbReference type="SAM" id="MobiDB-lite"/>
    </source>
</evidence>
<evidence type="ECO:0000259" key="2">
    <source>
        <dbReference type="SMART" id="SM01406"/>
    </source>
</evidence>
<protein>
    <recommendedName>
        <fullName evidence="2">INO80 complex subunit B-like conserved region domain-containing protein</fullName>
    </recommendedName>
</protein>
<dbReference type="PANTHER" id="PTHR21561">
    <property type="entry name" value="INO80 COMPLEX SUBUNIT B"/>
    <property type="match status" value="1"/>
</dbReference>
<dbReference type="STRING" id="1071380.I2GXL9"/>
<proteinExistence type="predicted"/>
<feature type="compositionally biased region" description="Basic and acidic residues" evidence="1">
    <location>
        <begin position="164"/>
        <end position="201"/>
    </location>
</feature>
<dbReference type="GeneID" id="14493961"/>
<dbReference type="OrthoDB" id="2021186at2759"/>
<evidence type="ECO:0000313" key="3">
    <source>
        <dbReference type="EMBL" id="CCH58871.1"/>
    </source>
</evidence>